<organism evidence="3 4">
    <name type="scientific">Sphingorhabdus arenilitoris</name>
    <dbReference type="NCBI Taxonomy" id="1490041"/>
    <lineage>
        <taxon>Bacteria</taxon>
        <taxon>Pseudomonadati</taxon>
        <taxon>Pseudomonadota</taxon>
        <taxon>Alphaproteobacteria</taxon>
        <taxon>Sphingomonadales</taxon>
        <taxon>Sphingomonadaceae</taxon>
        <taxon>Sphingorhabdus</taxon>
    </lineage>
</organism>
<dbReference type="InterPro" id="IPR001345">
    <property type="entry name" value="PG/BPGM_mutase_AS"/>
</dbReference>
<dbReference type="InterPro" id="IPR013078">
    <property type="entry name" value="His_Pase_superF_clade-1"/>
</dbReference>
<evidence type="ECO:0000256" key="1">
    <source>
        <dbReference type="ARBA" id="ARBA00023152"/>
    </source>
</evidence>
<keyword evidence="2" id="KW-0413">Isomerase</keyword>
<dbReference type="Gene3D" id="3.40.50.1240">
    <property type="entry name" value="Phosphoglycerate mutase-like"/>
    <property type="match status" value="1"/>
</dbReference>
<dbReference type="SUPFAM" id="SSF53254">
    <property type="entry name" value="Phosphoglycerate mutase-like"/>
    <property type="match status" value="1"/>
</dbReference>
<protein>
    <submittedName>
        <fullName evidence="3">Histidine phosphatase family protein</fullName>
    </submittedName>
</protein>
<dbReference type="PROSITE" id="PS00175">
    <property type="entry name" value="PG_MUTASE"/>
    <property type="match status" value="1"/>
</dbReference>
<dbReference type="Proteomes" id="UP001595887">
    <property type="component" value="Unassembled WGS sequence"/>
</dbReference>
<dbReference type="EMBL" id="JBHSDH010000013">
    <property type="protein sequence ID" value="MFC4292796.1"/>
    <property type="molecule type" value="Genomic_DNA"/>
</dbReference>
<keyword evidence="1" id="KW-0324">Glycolysis</keyword>
<dbReference type="RefSeq" id="WP_381423777.1">
    <property type="nucleotide sequence ID" value="NZ_JBHSDH010000013.1"/>
</dbReference>
<evidence type="ECO:0000313" key="4">
    <source>
        <dbReference type="Proteomes" id="UP001595887"/>
    </source>
</evidence>
<keyword evidence="4" id="KW-1185">Reference proteome</keyword>
<reference evidence="4" key="1">
    <citation type="journal article" date="2019" name="Int. J. Syst. Evol. Microbiol.">
        <title>The Global Catalogue of Microorganisms (GCM) 10K type strain sequencing project: providing services to taxonomists for standard genome sequencing and annotation.</title>
        <authorList>
            <consortium name="The Broad Institute Genomics Platform"/>
            <consortium name="The Broad Institute Genome Sequencing Center for Infectious Disease"/>
            <person name="Wu L."/>
            <person name="Ma J."/>
        </authorList>
    </citation>
    <scope>NUCLEOTIDE SEQUENCE [LARGE SCALE GENOMIC DNA]</scope>
    <source>
        <strain evidence="4">CECT 8531</strain>
    </source>
</reference>
<dbReference type="CDD" id="cd07067">
    <property type="entry name" value="HP_PGM_like"/>
    <property type="match status" value="1"/>
</dbReference>
<dbReference type="Pfam" id="PF00300">
    <property type="entry name" value="His_Phos_1"/>
    <property type="match status" value="1"/>
</dbReference>
<gene>
    <name evidence="3" type="ORF">ACFOWX_10265</name>
</gene>
<dbReference type="SMART" id="SM00855">
    <property type="entry name" value="PGAM"/>
    <property type="match status" value="1"/>
</dbReference>
<accession>A0ABV8RKI4</accession>
<comment type="caution">
    <text evidence="3">The sequence shown here is derived from an EMBL/GenBank/DDBJ whole genome shotgun (WGS) entry which is preliminary data.</text>
</comment>
<evidence type="ECO:0000313" key="3">
    <source>
        <dbReference type="EMBL" id="MFC4292796.1"/>
    </source>
</evidence>
<sequence length="214" mass="23531">MTISTNGKRLFIARHGETVYNLAGRMQGMNAHTPLTWQGCEQAAKMGEALRSHIADPDQLQLISSPSGRTLQTLALVAAGIHADWHSHSIDPRLREIDVGEWEGHYYADLFPDISELIDMEHKLFKQVAPGGEDYPAVEARLRDWISDQSFRQDMLIISHGMTARVLRALLLGLPILTGFGAPIARSLSQGTMVMICDGREEIVISGDGSGEKA</sequence>
<dbReference type="InterPro" id="IPR029033">
    <property type="entry name" value="His_PPase_superfam"/>
</dbReference>
<evidence type="ECO:0000256" key="2">
    <source>
        <dbReference type="ARBA" id="ARBA00023235"/>
    </source>
</evidence>
<dbReference type="PANTHER" id="PTHR48100:SF1">
    <property type="entry name" value="HISTIDINE PHOSPHATASE FAMILY PROTEIN-RELATED"/>
    <property type="match status" value="1"/>
</dbReference>
<dbReference type="PANTHER" id="PTHR48100">
    <property type="entry name" value="BROAD-SPECIFICITY PHOSPHATASE YOR283W-RELATED"/>
    <property type="match status" value="1"/>
</dbReference>
<proteinExistence type="predicted"/>
<name>A0ABV8RKI4_9SPHN</name>
<dbReference type="InterPro" id="IPR050275">
    <property type="entry name" value="PGM_Phosphatase"/>
</dbReference>